<dbReference type="Pfam" id="PF13715">
    <property type="entry name" value="CarbopepD_reg_2"/>
    <property type="match status" value="1"/>
</dbReference>
<proteinExistence type="inferred from homology"/>
<dbReference type="Pfam" id="PF00593">
    <property type="entry name" value="TonB_dep_Rec_b-barrel"/>
    <property type="match status" value="1"/>
</dbReference>
<evidence type="ECO:0000256" key="6">
    <source>
        <dbReference type="ARBA" id="ARBA00023077"/>
    </source>
</evidence>
<keyword evidence="3 10" id="KW-1134">Transmembrane beta strand</keyword>
<dbReference type="Gene3D" id="2.170.130.10">
    <property type="entry name" value="TonB-dependent receptor, plug domain"/>
    <property type="match status" value="1"/>
</dbReference>
<evidence type="ECO:0000259" key="13">
    <source>
        <dbReference type="Pfam" id="PF07715"/>
    </source>
</evidence>
<evidence type="ECO:0000256" key="2">
    <source>
        <dbReference type="ARBA" id="ARBA00022448"/>
    </source>
</evidence>
<evidence type="ECO:0000256" key="5">
    <source>
        <dbReference type="ARBA" id="ARBA00022729"/>
    </source>
</evidence>
<evidence type="ECO:0000256" key="7">
    <source>
        <dbReference type="ARBA" id="ARBA00023136"/>
    </source>
</evidence>
<dbReference type="InterPro" id="IPR039426">
    <property type="entry name" value="TonB-dep_rcpt-like"/>
</dbReference>
<keyword evidence="5" id="KW-0732">Signal</keyword>
<dbReference type="InterPro" id="IPR012910">
    <property type="entry name" value="Plug_dom"/>
</dbReference>
<dbReference type="SUPFAM" id="SSF49464">
    <property type="entry name" value="Carboxypeptidase regulatory domain-like"/>
    <property type="match status" value="1"/>
</dbReference>
<dbReference type="InterPro" id="IPR036942">
    <property type="entry name" value="Beta-barrel_TonB_sf"/>
</dbReference>
<comment type="subcellular location">
    <subcellularLocation>
        <location evidence="1 10">Cell outer membrane</location>
        <topology evidence="1 10">Multi-pass membrane protein</topology>
    </subcellularLocation>
</comment>
<reference evidence="14 15" key="1">
    <citation type="submission" date="2020-08" db="EMBL/GenBank/DDBJ databases">
        <title>Sphingobacterium sp. DN04309 isolated from aquaculture water.</title>
        <authorList>
            <person name="Zhang M."/>
        </authorList>
    </citation>
    <scope>NUCLEOTIDE SEQUENCE [LARGE SCALE GENOMIC DNA]</scope>
    <source>
        <strain evidence="14 15">DN04309</strain>
    </source>
</reference>
<dbReference type="InterPro" id="IPR037066">
    <property type="entry name" value="Plug_dom_sf"/>
</dbReference>
<dbReference type="SUPFAM" id="SSF56935">
    <property type="entry name" value="Porins"/>
    <property type="match status" value="1"/>
</dbReference>
<dbReference type="Gene3D" id="2.40.170.20">
    <property type="entry name" value="TonB-dependent receptor, beta-barrel domain"/>
    <property type="match status" value="1"/>
</dbReference>
<keyword evidence="4 10" id="KW-0812">Transmembrane</keyword>
<keyword evidence="8 14" id="KW-0675">Receptor</keyword>
<dbReference type="EMBL" id="JACOIJ010000021">
    <property type="protein sequence ID" value="MBD1430153.1"/>
    <property type="molecule type" value="Genomic_DNA"/>
</dbReference>
<evidence type="ECO:0000256" key="3">
    <source>
        <dbReference type="ARBA" id="ARBA00022452"/>
    </source>
</evidence>
<feature type="domain" description="TonB-dependent receptor-like beta-barrel" evidence="12">
    <location>
        <begin position="286"/>
        <end position="735"/>
    </location>
</feature>
<keyword evidence="7 10" id="KW-0472">Membrane</keyword>
<evidence type="ECO:0000256" key="11">
    <source>
        <dbReference type="RuleBase" id="RU003357"/>
    </source>
</evidence>
<name>A0ABR7YG04_9SPHI</name>
<dbReference type="Proteomes" id="UP000651271">
    <property type="component" value="Unassembled WGS sequence"/>
</dbReference>
<dbReference type="PANTHER" id="PTHR30069">
    <property type="entry name" value="TONB-DEPENDENT OUTER MEMBRANE RECEPTOR"/>
    <property type="match status" value="1"/>
</dbReference>
<accession>A0ABR7YG04</accession>
<keyword evidence="15" id="KW-1185">Reference proteome</keyword>
<evidence type="ECO:0000256" key="10">
    <source>
        <dbReference type="PROSITE-ProRule" id="PRU01360"/>
    </source>
</evidence>
<comment type="similarity">
    <text evidence="10 11">Belongs to the TonB-dependent receptor family.</text>
</comment>
<evidence type="ECO:0000313" key="15">
    <source>
        <dbReference type="Proteomes" id="UP000651271"/>
    </source>
</evidence>
<sequence length="766" mass="86722">MNRIILFLIYNLVFFGAVQAQQKIHISGKVLNDDTKEIIVHAYIRIGNQITVLSNHQGEFNLNGLPKGTLNLDISHVAYKAQKLSVNLSKDTVFYIYLTPKSIDLDEVNVHKAGPNNTANTLKIEQRKESQGKNLADALADITGVSILRTGATIAKPMINGLYGNRIITLNNGTRHESQQWGLDHAPEIDPFAFQKISILKNAEAIRYGADALGGLIKLEQQDIIKNKELAGNVSLGAHTNGRGGYLNTQLEGTKGHFSYRAGITAMKAGNLKTPDYYIGNTGKNELNGNAFLQYEKEKHDFSIFFSHFGTELGIFQGAHIGTKEDIFARIAYGRPFENYNFSYEIAAPKQKVTHQLAKLTYQYQIDENQKLETYYSIQQNHRREFDLRRAQSDNTPMADMVLTTQQVEAVYSNQYTQVGLVGSLQINNNTAGTGTTPIIPNFDNHNIALFANYKILYGQNQVELGARYDYKYFDAAGYRFAYDKMNDDGTVPQYLLKDRRHFNNISGVVGNTLAINSHFTWKSTISLAWRAPSASELYSDGIHHGTGTYEIGNIDLKSEKGLKWVNTLQYKTPWLAVNADLFTQMIDNYIYSQPYPDSVRQTIRGTFPIFQYQQDNAVFYGLDLQAHIDLGKKTIYEMGFSSVRAKNISKNSYLPYIPADRIQQAIAYKFLLKENNNSYLKLKHQFQARQTRYEANSDFAAPPASYHTFALIASSNWKLPNMNSIGLLLSVENIFNTAYKDYLDRFRYYTHSPGRNTSLKINYTF</sequence>
<keyword evidence="2 10" id="KW-0813">Transport</keyword>
<protein>
    <submittedName>
        <fullName evidence="14">TonB-dependent receptor</fullName>
    </submittedName>
</protein>
<keyword evidence="9 10" id="KW-0998">Cell outer membrane</keyword>
<dbReference type="PROSITE" id="PS52016">
    <property type="entry name" value="TONB_DEPENDENT_REC_3"/>
    <property type="match status" value="1"/>
</dbReference>
<dbReference type="InterPro" id="IPR000531">
    <property type="entry name" value="Beta-barrel_TonB"/>
</dbReference>
<evidence type="ECO:0000256" key="9">
    <source>
        <dbReference type="ARBA" id="ARBA00023237"/>
    </source>
</evidence>
<evidence type="ECO:0000256" key="1">
    <source>
        <dbReference type="ARBA" id="ARBA00004571"/>
    </source>
</evidence>
<evidence type="ECO:0000256" key="4">
    <source>
        <dbReference type="ARBA" id="ARBA00022692"/>
    </source>
</evidence>
<feature type="domain" description="TonB-dependent receptor plug" evidence="13">
    <location>
        <begin position="120"/>
        <end position="215"/>
    </location>
</feature>
<evidence type="ECO:0000313" key="14">
    <source>
        <dbReference type="EMBL" id="MBD1430153.1"/>
    </source>
</evidence>
<dbReference type="Pfam" id="PF07715">
    <property type="entry name" value="Plug"/>
    <property type="match status" value="1"/>
</dbReference>
<dbReference type="RefSeq" id="WP_223815392.1">
    <property type="nucleotide sequence ID" value="NZ_JACOIJ010000021.1"/>
</dbReference>
<dbReference type="PANTHER" id="PTHR30069:SF29">
    <property type="entry name" value="HEMOGLOBIN AND HEMOGLOBIN-HAPTOGLOBIN-BINDING PROTEIN 1-RELATED"/>
    <property type="match status" value="1"/>
</dbReference>
<evidence type="ECO:0000256" key="8">
    <source>
        <dbReference type="ARBA" id="ARBA00023170"/>
    </source>
</evidence>
<dbReference type="Gene3D" id="2.60.40.1120">
    <property type="entry name" value="Carboxypeptidase-like, regulatory domain"/>
    <property type="match status" value="1"/>
</dbReference>
<keyword evidence="6 11" id="KW-0798">TonB box</keyword>
<organism evidence="14 15">
    <name type="scientific">Sphingobacterium litopenaei</name>
    <dbReference type="NCBI Taxonomy" id="2763500"/>
    <lineage>
        <taxon>Bacteria</taxon>
        <taxon>Pseudomonadati</taxon>
        <taxon>Bacteroidota</taxon>
        <taxon>Sphingobacteriia</taxon>
        <taxon>Sphingobacteriales</taxon>
        <taxon>Sphingobacteriaceae</taxon>
        <taxon>Sphingobacterium</taxon>
    </lineage>
</organism>
<dbReference type="InterPro" id="IPR008969">
    <property type="entry name" value="CarboxyPept-like_regulatory"/>
</dbReference>
<gene>
    <name evidence="14" type="ORF">H8B04_11355</name>
</gene>
<comment type="caution">
    <text evidence="14">The sequence shown here is derived from an EMBL/GenBank/DDBJ whole genome shotgun (WGS) entry which is preliminary data.</text>
</comment>
<evidence type="ECO:0000259" key="12">
    <source>
        <dbReference type="Pfam" id="PF00593"/>
    </source>
</evidence>